<reference evidence="1 2" key="1">
    <citation type="submission" date="2017-02" db="EMBL/GenBank/DDBJ databases">
        <authorList>
            <person name="Peterson S.W."/>
        </authorList>
    </citation>
    <scope>NUCLEOTIDE SEQUENCE [LARGE SCALE GENOMIC DNA]</scope>
    <source>
        <strain evidence="1">C6</strain>
    </source>
</reference>
<evidence type="ECO:0000313" key="2">
    <source>
        <dbReference type="Proteomes" id="UP000196240"/>
    </source>
</evidence>
<sequence>MAAIMTLFAPETKTSSLIFTYLTDVRRWIVVPRKLLL</sequence>
<accession>A0A1R7QBD4</accession>
<evidence type="ECO:0000313" key="1">
    <source>
        <dbReference type="EMBL" id="SJX21579.1"/>
    </source>
</evidence>
<protein>
    <submittedName>
        <fullName evidence="1">Uncharacterized protein</fullName>
    </submittedName>
</protein>
<dbReference type="AlphaFoldDB" id="A0A1R7QBD4"/>
<proteinExistence type="predicted"/>
<dbReference type="EMBL" id="FUUY01000003">
    <property type="protein sequence ID" value="SJX21579.1"/>
    <property type="molecule type" value="Genomic_DNA"/>
</dbReference>
<dbReference type="Proteomes" id="UP000196240">
    <property type="component" value="Unassembled WGS sequence"/>
</dbReference>
<organism evidence="1 2">
    <name type="scientific">Acinetobacter johnsonii</name>
    <dbReference type="NCBI Taxonomy" id="40214"/>
    <lineage>
        <taxon>Bacteria</taxon>
        <taxon>Pseudomonadati</taxon>
        <taxon>Pseudomonadota</taxon>
        <taxon>Gammaproteobacteria</taxon>
        <taxon>Moraxellales</taxon>
        <taxon>Moraxellaceae</taxon>
        <taxon>Acinetobacter</taxon>
    </lineage>
</organism>
<gene>
    <name evidence="1" type="ORF">ACNJC6_01198</name>
</gene>
<name>A0A1R7QBD4_ACIJO</name>